<proteinExistence type="predicted"/>
<dbReference type="Pfam" id="PF05913">
    <property type="entry name" value="MupG_C"/>
    <property type="match status" value="1"/>
</dbReference>
<evidence type="ECO:0000259" key="2">
    <source>
        <dbReference type="Pfam" id="PF19200"/>
    </source>
</evidence>
<dbReference type="Gene3D" id="3.20.20.70">
    <property type="entry name" value="Aldolase class I"/>
    <property type="match status" value="1"/>
</dbReference>
<dbReference type="InterPro" id="IPR043894">
    <property type="entry name" value="MupG_C"/>
</dbReference>
<dbReference type="SUPFAM" id="SSF50891">
    <property type="entry name" value="Cyclophilin-like"/>
    <property type="match status" value="1"/>
</dbReference>
<comment type="caution">
    <text evidence="3">The sequence shown here is derived from an EMBL/GenBank/DDBJ whole genome shotgun (WGS) entry which is preliminary data.</text>
</comment>
<dbReference type="InterPro" id="IPR013785">
    <property type="entry name" value="Aldolase_TIM"/>
</dbReference>
<sequence length="349" mass="40397">MFKPFGLAVYVSAFKQQLPFLEKLKGQHVPIFTSLHIAEEVTDTYVNEVEEMCQWLHKNEFYIMADVSPYTLEHFGEESLSSLVKRLHIDNVRLDFGFDKKSLGDLFKEVDVTYNASTILGDEDRVPEAYYMHNFYPRPETGLDSELFEELNREIRAVKGKILAFISGDKMKRGPIFDGLPTLESHRYAAPYAQFVDLIHRYQVDAAYVGDISLSHQQLKWILAYLEEPIVKLPVILAEAYHYLYDKKLTVRVDSPKGFIRVQESREFAQEGEKVEPADAILRRRGTVTIDNLHYKRYSGEIQVMKADYPDDTRVNVIGHMPEEYLLLLENIKNGEQFSFVPINENLQG</sequence>
<evidence type="ECO:0000313" key="3">
    <source>
        <dbReference type="EMBL" id="GAA0371462.1"/>
    </source>
</evidence>
<dbReference type="SUPFAM" id="SSF51445">
    <property type="entry name" value="(Trans)glycosidases"/>
    <property type="match status" value="1"/>
</dbReference>
<dbReference type="Proteomes" id="UP001501166">
    <property type="component" value="Unassembled WGS sequence"/>
</dbReference>
<dbReference type="InterPro" id="IPR017853">
    <property type="entry name" value="GH"/>
</dbReference>
<dbReference type="RefSeq" id="WP_343756862.1">
    <property type="nucleotide sequence ID" value="NZ_BAAACW010000164.1"/>
</dbReference>
<dbReference type="Gene3D" id="2.40.100.10">
    <property type="entry name" value="Cyclophilin-like"/>
    <property type="match status" value="1"/>
</dbReference>
<protein>
    <submittedName>
        <fullName evidence="3">MupG family TIM beta-alpha barrel fold protein</fullName>
    </submittedName>
</protein>
<keyword evidence="4" id="KW-1185">Reference proteome</keyword>
<gene>
    <name evidence="3" type="ORF">GCM10008932_23460</name>
</gene>
<dbReference type="InterPro" id="IPR029000">
    <property type="entry name" value="Cyclophilin-like_dom_sf"/>
</dbReference>
<organism evidence="3 4">
    <name type="scientific">Alkalibacterium iburiense</name>
    <dbReference type="NCBI Taxonomy" id="290589"/>
    <lineage>
        <taxon>Bacteria</taxon>
        <taxon>Bacillati</taxon>
        <taxon>Bacillota</taxon>
        <taxon>Bacilli</taxon>
        <taxon>Lactobacillales</taxon>
        <taxon>Carnobacteriaceae</taxon>
        <taxon>Alkalibacterium</taxon>
    </lineage>
</organism>
<feature type="domain" description="6-phospho-N-acetylmuramidase N-terminal" evidence="2">
    <location>
        <begin position="6"/>
        <end position="220"/>
    </location>
</feature>
<feature type="domain" description="6-phospho-N-acetylmuramidase C-terminal" evidence="1">
    <location>
        <begin position="241"/>
        <end position="341"/>
    </location>
</feature>
<accession>A0ABN0XSA1</accession>
<dbReference type="InterPro" id="IPR043797">
    <property type="entry name" value="MupG_N"/>
</dbReference>
<dbReference type="InterPro" id="IPR008589">
    <property type="entry name" value="MupG"/>
</dbReference>
<dbReference type="PANTHER" id="PTHR38435:SF2">
    <property type="entry name" value="DUF871 DOMAIN-CONTAINING PROTEIN"/>
    <property type="match status" value="1"/>
</dbReference>
<evidence type="ECO:0000313" key="4">
    <source>
        <dbReference type="Proteomes" id="UP001501166"/>
    </source>
</evidence>
<name>A0ABN0XSA1_9LACT</name>
<reference evidence="3 4" key="1">
    <citation type="journal article" date="2019" name="Int. J. Syst. Evol. Microbiol.">
        <title>The Global Catalogue of Microorganisms (GCM) 10K type strain sequencing project: providing services to taxonomists for standard genome sequencing and annotation.</title>
        <authorList>
            <consortium name="The Broad Institute Genomics Platform"/>
            <consortium name="The Broad Institute Genome Sequencing Center for Infectious Disease"/>
            <person name="Wu L."/>
            <person name="Ma J."/>
        </authorList>
    </citation>
    <scope>NUCLEOTIDE SEQUENCE [LARGE SCALE GENOMIC DNA]</scope>
    <source>
        <strain evidence="3 4">JCM 12662</strain>
    </source>
</reference>
<dbReference type="PANTHER" id="PTHR38435">
    <property type="match status" value="1"/>
</dbReference>
<dbReference type="EMBL" id="BAAACW010000164">
    <property type="protein sequence ID" value="GAA0371462.1"/>
    <property type="molecule type" value="Genomic_DNA"/>
</dbReference>
<dbReference type="Pfam" id="PF19200">
    <property type="entry name" value="MupG_N"/>
    <property type="match status" value="1"/>
</dbReference>
<evidence type="ECO:0000259" key="1">
    <source>
        <dbReference type="Pfam" id="PF05913"/>
    </source>
</evidence>